<keyword evidence="9" id="KW-1185">Reference proteome</keyword>
<evidence type="ECO:0000259" key="7">
    <source>
        <dbReference type="Pfam" id="PF01343"/>
    </source>
</evidence>
<accession>A0A4U5JA09</accession>
<comment type="caution">
    <text evidence="8">The sequence shown here is derived from an EMBL/GenBank/DDBJ whole genome shotgun (WGS) entry which is preliminary data.</text>
</comment>
<dbReference type="Proteomes" id="UP000308037">
    <property type="component" value="Unassembled WGS sequence"/>
</dbReference>
<evidence type="ECO:0000256" key="5">
    <source>
        <dbReference type="SAM" id="MobiDB-lite"/>
    </source>
</evidence>
<dbReference type="AlphaFoldDB" id="A0A4U5JA09"/>
<evidence type="ECO:0000313" key="8">
    <source>
        <dbReference type="EMBL" id="TKR25962.1"/>
    </source>
</evidence>
<feature type="domain" description="Peptidase S49" evidence="7">
    <location>
        <begin position="108"/>
        <end position="245"/>
    </location>
</feature>
<feature type="region of interest" description="Disordered" evidence="5">
    <location>
        <begin position="304"/>
        <end position="330"/>
    </location>
</feature>
<dbReference type="PANTHER" id="PTHR42987:SF4">
    <property type="entry name" value="PROTEASE SOHB-RELATED"/>
    <property type="match status" value="1"/>
</dbReference>
<evidence type="ECO:0000256" key="4">
    <source>
        <dbReference type="ARBA" id="ARBA00022825"/>
    </source>
</evidence>
<keyword evidence="3" id="KW-0378">Hydrolase</keyword>
<evidence type="ECO:0000256" key="1">
    <source>
        <dbReference type="ARBA" id="ARBA00008683"/>
    </source>
</evidence>
<dbReference type="InterPro" id="IPR047272">
    <property type="entry name" value="S49_SppA_C"/>
</dbReference>
<reference evidence="8 9" key="1">
    <citation type="submission" date="2019-04" db="EMBL/GenBank/DDBJ databases">
        <title>Natronomonas sp. F20-122 a newhaloarchaeon isolated from a saline saltern of Isla Bacuta, Huelva, Spain.</title>
        <authorList>
            <person name="Duran-Viseras A."/>
            <person name="Sanchez-Porro C."/>
            <person name="Ventosa A."/>
        </authorList>
    </citation>
    <scope>NUCLEOTIDE SEQUENCE [LARGE SCALE GENOMIC DNA]</scope>
    <source>
        <strain evidence="8 9">F20-122</strain>
    </source>
</reference>
<proteinExistence type="inferred from homology"/>
<dbReference type="Gene3D" id="3.90.226.10">
    <property type="entry name" value="2-enoyl-CoA Hydratase, Chain A, domain 1"/>
    <property type="match status" value="1"/>
</dbReference>
<protein>
    <submittedName>
        <fullName evidence="8">S49 family peptidase</fullName>
    </submittedName>
</protein>
<gene>
    <name evidence="8" type="ORF">DM868_05560</name>
</gene>
<evidence type="ECO:0000313" key="9">
    <source>
        <dbReference type="Proteomes" id="UP000308037"/>
    </source>
</evidence>
<keyword evidence="6" id="KW-0812">Transmembrane</keyword>
<name>A0A4U5JA09_9EURY</name>
<dbReference type="Pfam" id="PF01343">
    <property type="entry name" value="Peptidase_S49"/>
    <property type="match status" value="1"/>
</dbReference>
<organism evidence="8 9">
    <name type="scientific">Natronomonas salsuginis</name>
    <dbReference type="NCBI Taxonomy" id="2217661"/>
    <lineage>
        <taxon>Archaea</taxon>
        <taxon>Methanobacteriati</taxon>
        <taxon>Methanobacteriota</taxon>
        <taxon>Stenosarchaea group</taxon>
        <taxon>Halobacteria</taxon>
        <taxon>Halobacteriales</taxon>
        <taxon>Natronomonadaceae</taxon>
        <taxon>Natronomonas</taxon>
    </lineage>
</organism>
<keyword evidence="4" id="KW-0720">Serine protease</keyword>
<keyword evidence="2" id="KW-0645">Protease</keyword>
<dbReference type="PANTHER" id="PTHR42987">
    <property type="entry name" value="PEPTIDASE S49"/>
    <property type="match status" value="1"/>
</dbReference>
<sequence length="330" mass="34362">MAKLVARVRSALHTVSRSYTVIIVVALLVGAFAAPAAYGAAKEYGETTDKVAVIEIGATIAPITAEPVEEQLQAARQNESIKAVVLKVNTPGGGLSATESLALEVERTAEQMPLVVSVPQIAASGGYYVSAPADAIVANPSAMVGSVGINFAYIDAGGATGTAIQSGPDKSGGYTEEEAIEMADIMVKGFYGTVFEHRGDTLELTEEELAYAKVYPGQKAINNGMIDEIGTTDTAIQRAAERAELDRYEVVELDTTPDVGELPILAEADANSTATAQVEAMLDPTPGVRTPVPLALYGTLPEQETIATTAGEGTTAADDDRRNGEVRTDA</sequence>
<keyword evidence="6" id="KW-1133">Transmembrane helix</keyword>
<feature type="compositionally biased region" description="Low complexity" evidence="5">
    <location>
        <begin position="304"/>
        <end position="316"/>
    </location>
</feature>
<evidence type="ECO:0000256" key="3">
    <source>
        <dbReference type="ARBA" id="ARBA00022801"/>
    </source>
</evidence>
<dbReference type="OrthoDB" id="27099at2157"/>
<dbReference type="EMBL" id="QKNX01000002">
    <property type="protein sequence ID" value="TKR25962.1"/>
    <property type="molecule type" value="Genomic_DNA"/>
</dbReference>
<dbReference type="SUPFAM" id="SSF52096">
    <property type="entry name" value="ClpP/crotonase"/>
    <property type="match status" value="1"/>
</dbReference>
<feature type="compositionally biased region" description="Basic and acidic residues" evidence="5">
    <location>
        <begin position="318"/>
        <end position="330"/>
    </location>
</feature>
<feature type="transmembrane region" description="Helical" evidence="6">
    <location>
        <begin position="21"/>
        <end position="41"/>
    </location>
</feature>
<dbReference type="InterPro" id="IPR002142">
    <property type="entry name" value="Peptidase_S49"/>
</dbReference>
<evidence type="ECO:0000256" key="6">
    <source>
        <dbReference type="SAM" id="Phobius"/>
    </source>
</evidence>
<comment type="similarity">
    <text evidence="1">Belongs to the peptidase S49 family.</text>
</comment>
<keyword evidence="6" id="KW-0472">Membrane</keyword>
<dbReference type="InterPro" id="IPR029045">
    <property type="entry name" value="ClpP/crotonase-like_dom_sf"/>
</dbReference>
<dbReference type="GO" id="GO:0008236">
    <property type="term" value="F:serine-type peptidase activity"/>
    <property type="evidence" value="ECO:0007669"/>
    <property type="project" value="UniProtKB-KW"/>
</dbReference>
<dbReference type="CDD" id="cd07023">
    <property type="entry name" value="S49_Sppa_N_C"/>
    <property type="match status" value="1"/>
</dbReference>
<dbReference type="GO" id="GO:0006508">
    <property type="term" value="P:proteolysis"/>
    <property type="evidence" value="ECO:0007669"/>
    <property type="project" value="UniProtKB-KW"/>
</dbReference>
<evidence type="ECO:0000256" key="2">
    <source>
        <dbReference type="ARBA" id="ARBA00022670"/>
    </source>
</evidence>